<dbReference type="EMBL" id="LGTL01000001">
    <property type="protein sequence ID" value="KPA86900.1"/>
    <property type="molecule type" value="Genomic_DNA"/>
</dbReference>
<dbReference type="OrthoDB" id="273782at2759"/>
<dbReference type="OMA" id="HHYATYL"/>
<dbReference type="Proteomes" id="UP000037923">
    <property type="component" value="Unassembled WGS sequence"/>
</dbReference>
<comment type="caution">
    <text evidence="2">The sequence shown here is derived from an EMBL/GenBank/DDBJ whole genome shotgun (WGS) entry which is preliminary data.</text>
</comment>
<evidence type="ECO:0000256" key="1">
    <source>
        <dbReference type="SAM" id="MobiDB-lite"/>
    </source>
</evidence>
<feature type="region of interest" description="Disordered" evidence="1">
    <location>
        <begin position="45"/>
        <end position="66"/>
    </location>
</feature>
<feature type="compositionally biased region" description="Low complexity" evidence="1">
    <location>
        <begin position="45"/>
        <end position="54"/>
    </location>
</feature>
<dbReference type="VEuPathDB" id="TriTrypDB:LpyrH10_01_9390"/>
<gene>
    <name evidence="2" type="ORF">ABB37_00939</name>
</gene>
<accession>A0A0N0VHY8</accession>
<evidence type="ECO:0000313" key="2">
    <source>
        <dbReference type="EMBL" id="KPA86901.1"/>
    </source>
</evidence>
<dbReference type="AlphaFoldDB" id="A0A0N0VHY8"/>
<dbReference type="RefSeq" id="XP_015665340.1">
    <property type="nucleotide sequence ID" value="XM_015797332.1"/>
</dbReference>
<evidence type="ECO:0000313" key="3">
    <source>
        <dbReference type="Proteomes" id="UP000037923"/>
    </source>
</evidence>
<protein>
    <submittedName>
        <fullName evidence="2">Uncharacterized protein</fullName>
    </submittedName>
</protein>
<reference evidence="2 3" key="1">
    <citation type="submission" date="2015-07" db="EMBL/GenBank/DDBJ databases">
        <title>High-quality genome of monoxenous trypanosomatid Leptomonas pyrrhocoris.</title>
        <authorList>
            <person name="Flegontov P."/>
            <person name="Butenko A."/>
            <person name="Firsov S."/>
            <person name="Vlcek C."/>
            <person name="Logacheva M.D."/>
            <person name="Field M."/>
            <person name="Filatov D."/>
            <person name="Flegontova O."/>
            <person name="Gerasimov E."/>
            <person name="Jackson A.P."/>
            <person name="Kelly S."/>
            <person name="Opperdoes F."/>
            <person name="O'Reilly A."/>
            <person name="Votypka J."/>
            <person name="Yurchenko V."/>
            <person name="Lukes J."/>
        </authorList>
    </citation>
    <scope>NUCLEOTIDE SEQUENCE [LARGE SCALE GENOMIC DNA]</scope>
    <source>
        <strain evidence="2">H10</strain>
    </source>
</reference>
<dbReference type="EMBL" id="LGTL01000001">
    <property type="protein sequence ID" value="KPA86901.1"/>
    <property type="molecule type" value="Genomic_DNA"/>
</dbReference>
<name>A0A0N0VHY8_LEPPY</name>
<feature type="region of interest" description="Disordered" evidence="1">
    <location>
        <begin position="777"/>
        <end position="797"/>
    </location>
</feature>
<proteinExistence type="predicted"/>
<organism evidence="2 3">
    <name type="scientific">Leptomonas pyrrhocoris</name>
    <name type="common">Firebug parasite</name>
    <dbReference type="NCBI Taxonomy" id="157538"/>
    <lineage>
        <taxon>Eukaryota</taxon>
        <taxon>Discoba</taxon>
        <taxon>Euglenozoa</taxon>
        <taxon>Kinetoplastea</taxon>
        <taxon>Metakinetoplastina</taxon>
        <taxon>Trypanosomatida</taxon>
        <taxon>Trypanosomatidae</taxon>
        <taxon>Leishmaniinae</taxon>
        <taxon>Leptomonas</taxon>
    </lineage>
</organism>
<dbReference type="GeneID" id="26901236"/>
<sequence length="1046" mass="114981">MLVHVAKTVVTSGLRSRRLHAVTCRSLPFLVERCVVQRRGRCTTTTRPSRCSSPAHTNRPFTPENEEKKFSTKMLAAAAASSAETSTSADIVDQTAPQCEKVLRDCTDNGEEYNADTPGVVDLVKQLQQLAARRGHHSSSRDGCTTSEGSADALVDLMMTDESVIDHVLPHRTAPESTVSGSEQPAWEAGLQLAERSLWSAKVAEWLLFLCLRSQDAASAAPAPLEVCEGVYRAWRQRRNTTAAAASAEMEHSIVQGTEDVNEEDKHADAAVSLRSPFEPKGVHHHYAAWLLKEFHSTQRFAEQVRAAHGDSAYREADVCADGGGGARQRKPADASPREFSEAEAVHHAHVLINRALEVLLLELPQDAAVAFPLAGAASSGRHRRQRTLSALRPTTALLVLEASRQLAQLAAHHHQHQHRHPLRNYTAAFPLLAFLTTSPPSSVAAPPDVKVCNALAKATPLADVARAAFELVIRTAPPPRGMSTMGVSAPHAVQSDAVMLYLGFLMASASSQRRTTDGINRVVREGSATARQLSRHSGDHSVFETEPRNRSALLPVEDRVTETVAAAVRTLLSSYLSDNAPSTPKTPTAWAAERSSTRQAVMKAFAGLLPQPTPANLWSVFTLPSNEDASLEQRYTSPNFTQRQKHTRPVSWCAWLLRVLLCDLERSGQASTGQQRNTPHSSNSSITVSITEADSTEVWKRRSDWIMFMTTQMMMQLRQQYISAPLQSPHRLTRSTAVAVHRPLQEVWHLIFQAALQGYFLYVPCAESAASVPSLQAFRSPQRPQRRPYHSPGATAHDAPPILLQLCYPYYDKTQWRGPSVNLYVRLLDQWGQGEHIRQVFAAVARRESDSQAEVQAAVAAEQRRESGQAPQSASIEHNEAAANRIDRAFRRYRPALHLHTCLTTLKYCGCSVKALSALNSVDGGRAGRRSHDEELNEENVNASCHRSGSQAAADARLAGEVVRYILCSLHVMERNAKHTALRHNPVDPTVDGEDETDAGATTMLITEGYPLAQWVKWVGDWCVPAVEQLYRNAGLEDEWAALGY</sequence>
<keyword evidence="3" id="KW-1185">Reference proteome</keyword>
<feature type="region of interest" description="Disordered" evidence="1">
    <location>
        <begin position="529"/>
        <end position="549"/>
    </location>
</feature>
<feature type="region of interest" description="Disordered" evidence="1">
    <location>
        <begin position="925"/>
        <end position="947"/>
    </location>
</feature>
<dbReference type="RefSeq" id="XP_015665339.1">
    <property type="nucleotide sequence ID" value="XM_015797331.1"/>
</dbReference>
<feature type="compositionally biased region" description="Basic and acidic residues" evidence="1">
    <location>
        <begin position="537"/>
        <end position="549"/>
    </location>
</feature>